<reference evidence="2 3" key="1">
    <citation type="submission" date="2014-09" db="EMBL/GenBank/DDBJ databases">
        <title>Whole Genome Shotgun of Flavobacterium aquatile LMG 4008.</title>
        <authorList>
            <person name="Gale A.N."/>
            <person name="Pipes S.E."/>
            <person name="Newman J.D."/>
        </authorList>
    </citation>
    <scope>NUCLEOTIDE SEQUENCE [LARGE SCALE GENOMIC DNA]</scope>
    <source>
        <strain evidence="2 3">LMG 4008</strain>
    </source>
</reference>
<dbReference type="SUPFAM" id="SSF159888">
    <property type="entry name" value="YdhG-like"/>
    <property type="match status" value="1"/>
</dbReference>
<dbReference type="OrthoDB" id="670608at2"/>
<gene>
    <name evidence="2" type="ORF">LG45_03410</name>
</gene>
<dbReference type="EMBL" id="JRHH01000002">
    <property type="protein sequence ID" value="KGD68706.1"/>
    <property type="molecule type" value="Genomic_DNA"/>
</dbReference>
<dbReference type="Pfam" id="PF08818">
    <property type="entry name" value="DUF1801"/>
    <property type="match status" value="1"/>
</dbReference>
<dbReference type="RefSeq" id="WP_035124380.1">
    <property type="nucleotide sequence ID" value="NZ_JRHH01000002.1"/>
</dbReference>
<name>A0A095SVK7_9FLAO</name>
<dbReference type="Proteomes" id="UP000029554">
    <property type="component" value="Unassembled WGS sequence"/>
</dbReference>
<protein>
    <submittedName>
        <fullName evidence="2">2-dehydro-3-deoxyphosphooctonate aldolase</fullName>
    </submittedName>
</protein>
<evidence type="ECO:0000259" key="1">
    <source>
        <dbReference type="Pfam" id="PF08818"/>
    </source>
</evidence>
<dbReference type="STRING" id="1453498.LG45_03410"/>
<evidence type="ECO:0000313" key="3">
    <source>
        <dbReference type="Proteomes" id="UP000029554"/>
    </source>
</evidence>
<feature type="domain" description="YdhG-like" evidence="1">
    <location>
        <begin position="16"/>
        <end position="111"/>
    </location>
</feature>
<comment type="caution">
    <text evidence="2">The sequence shown here is derived from an EMBL/GenBank/DDBJ whole genome shotgun (WGS) entry which is preliminary data.</text>
</comment>
<dbReference type="Gene3D" id="3.90.1150.200">
    <property type="match status" value="1"/>
</dbReference>
<dbReference type="eggNOG" id="COG5649">
    <property type="taxonomic scope" value="Bacteria"/>
</dbReference>
<keyword evidence="3" id="KW-1185">Reference proteome</keyword>
<proteinExistence type="predicted"/>
<accession>A0A095SVK7</accession>
<sequence>MKPAEEYILNQPEPYRSMLFNLQIIIESQIPEVELLYKWKIPFYYYKGKPFCYFNASHKRYYVDLGIVKGFQLTIHQDKLISEKRSVMKSLRYYSDDEIDSAVLLEILQELIKHY</sequence>
<evidence type="ECO:0000313" key="2">
    <source>
        <dbReference type="EMBL" id="KGD68706.1"/>
    </source>
</evidence>
<dbReference type="InterPro" id="IPR014922">
    <property type="entry name" value="YdhG-like"/>
</dbReference>
<organism evidence="2 3">
    <name type="scientific">Flavobacterium aquatile LMG 4008 = ATCC 11947</name>
    <dbReference type="NCBI Taxonomy" id="1453498"/>
    <lineage>
        <taxon>Bacteria</taxon>
        <taxon>Pseudomonadati</taxon>
        <taxon>Bacteroidota</taxon>
        <taxon>Flavobacteriia</taxon>
        <taxon>Flavobacteriales</taxon>
        <taxon>Flavobacteriaceae</taxon>
        <taxon>Flavobacterium</taxon>
    </lineage>
</organism>
<dbReference type="AlphaFoldDB" id="A0A095SVK7"/>